<keyword evidence="1" id="KW-0378">Hydrolase</keyword>
<dbReference type="Gene3D" id="3.60.15.10">
    <property type="entry name" value="Ribonuclease Z/Hydroxyacylglutathione hydrolase-like"/>
    <property type="match status" value="1"/>
</dbReference>
<dbReference type="GO" id="GO:0004527">
    <property type="term" value="F:exonuclease activity"/>
    <property type="evidence" value="ECO:0007669"/>
    <property type="project" value="UniProtKB-KW"/>
</dbReference>
<keyword evidence="4" id="KW-0540">Nuclease</keyword>
<dbReference type="Pfam" id="PF07521">
    <property type="entry name" value="RMMBL"/>
    <property type="match status" value="1"/>
</dbReference>
<dbReference type="InterPro" id="IPR011108">
    <property type="entry name" value="RMMBL"/>
</dbReference>
<dbReference type="InterPro" id="IPR001279">
    <property type="entry name" value="Metallo-B-lactamas"/>
</dbReference>
<dbReference type="SUPFAM" id="SSF56281">
    <property type="entry name" value="Metallo-hydrolase/oxidoreductase"/>
    <property type="match status" value="1"/>
</dbReference>
<dbReference type="Pfam" id="PF10996">
    <property type="entry name" value="Beta-Casp"/>
    <property type="match status" value="1"/>
</dbReference>
<dbReference type="STRING" id="158190.SpiGrapes_0730"/>
<dbReference type="SMART" id="SM01027">
    <property type="entry name" value="Beta-Casp"/>
    <property type="match status" value="1"/>
</dbReference>
<evidence type="ECO:0000256" key="1">
    <source>
        <dbReference type="ARBA" id="ARBA00022801"/>
    </source>
</evidence>
<dbReference type="GO" id="GO:0004521">
    <property type="term" value="F:RNA endonuclease activity"/>
    <property type="evidence" value="ECO:0007669"/>
    <property type="project" value="TreeGrafter"/>
</dbReference>
<evidence type="ECO:0000259" key="2">
    <source>
        <dbReference type="SMART" id="SM00849"/>
    </source>
</evidence>
<dbReference type="OrthoDB" id="9803916at2"/>
<name>G8QYK3_SPHPG</name>
<dbReference type="SMART" id="SM00849">
    <property type="entry name" value="Lactamase_B"/>
    <property type="match status" value="1"/>
</dbReference>
<dbReference type="PANTHER" id="PTHR11203">
    <property type="entry name" value="CLEAVAGE AND POLYADENYLATION SPECIFICITY FACTOR FAMILY MEMBER"/>
    <property type="match status" value="1"/>
</dbReference>
<evidence type="ECO:0000313" key="5">
    <source>
        <dbReference type="Proteomes" id="UP000005632"/>
    </source>
</evidence>
<dbReference type="Proteomes" id="UP000005632">
    <property type="component" value="Chromosome"/>
</dbReference>
<gene>
    <name evidence="4" type="ordered locus">SpiGrapes_0730</name>
</gene>
<feature type="domain" description="Beta-Casp" evidence="3">
    <location>
        <begin position="261"/>
        <end position="390"/>
    </location>
</feature>
<evidence type="ECO:0000313" key="4">
    <source>
        <dbReference type="EMBL" id="AEV28566.1"/>
    </source>
</evidence>
<keyword evidence="5" id="KW-1185">Reference proteome</keyword>
<feature type="domain" description="Metallo-beta-lactamase" evidence="2">
    <location>
        <begin position="13"/>
        <end position="217"/>
    </location>
</feature>
<dbReference type="InterPro" id="IPR036866">
    <property type="entry name" value="RibonucZ/Hydroxyglut_hydro"/>
</dbReference>
<protein>
    <submittedName>
        <fullName evidence="4">Putative exonuclease of the beta-lactamase fold involved in RNA processing</fullName>
    </submittedName>
</protein>
<sequence>MDITFLGAAQQVTGSCTLLESAGLKILVDCGLPQGNDERESGMDLPFNPESIDYVLLTHAHIDHSGRIPLLVKNGFRGKIFTTPATIDLCEIMLADSGHIQEMEAEWKSRKQRRAGQAGVEPLYTVKDAQKAMMLFQGCDYEKIIDLGRGCKVRFIDAGHLLGSSSLEVWLSEGKELRKIVFSGDIGNFDQPLIKDPVYIDSADFVVMESTYGNRMHKKPLNAMGNSVPTSVRAQELADIIERTFNRGGNVIIPSFAVGRTQEILYLLRVVIEKNLCPSCKKIPVFVDSPLSVKATNVFSGNIFGYMDSEAMELVHKGVNPIVFPSLVTITDAEDSKALNFRKESCVIISSSGMCEAGRIKHHLKHNLWRSECTVLFSGYQAGGTLGRNILDGARHVTIFGEQIDVRCEICELQGISGHADQEGLVKWLTAFKKEPRMSFINHGDKAVAPWFAQFITRTLGLKAYAPEPMERFDLLAEQTFPSCVAVDDSVLPCMRELSEAVALLKHNEELLQSVIERLKKEGAKKDITQKQALRLTNAIVRLASDLEFLGSKWGPDAD</sequence>
<dbReference type="HOGENOM" id="CLU_009673_5_2_12"/>
<dbReference type="Pfam" id="PF00753">
    <property type="entry name" value="Lactamase_B"/>
    <property type="match status" value="1"/>
</dbReference>
<dbReference type="Gene3D" id="3.40.50.10890">
    <property type="match status" value="1"/>
</dbReference>
<dbReference type="CDD" id="cd16295">
    <property type="entry name" value="TTHA0252-CPSF-like_MBL-fold"/>
    <property type="match status" value="1"/>
</dbReference>
<dbReference type="AlphaFoldDB" id="G8QYK3"/>
<evidence type="ECO:0000259" key="3">
    <source>
        <dbReference type="SMART" id="SM01027"/>
    </source>
</evidence>
<proteinExistence type="predicted"/>
<accession>G8QYK3</accession>
<dbReference type="eggNOG" id="COG1236">
    <property type="taxonomic scope" value="Bacteria"/>
</dbReference>
<dbReference type="KEGG" id="sgp:SpiGrapes_0730"/>
<dbReference type="InterPro" id="IPR022712">
    <property type="entry name" value="Beta_Casp"/>
</dbReference>
<dbReference type="RefSeq" id="WP_014269415.1">
    <property type="nucleotide sequence ID" value="NC_016633.1"/>
</dbReference>
<dbReference type="EMBL" id="CP003155">
    <property type="protein sequence ID" value="AEV28566.1"/>
    <property type="molecule type" value="Genomic_DNA"/>
</dbReference>
<organism evidence="4 5">
    <name type="scientific">Sphaerochaeta pleomorpha (strain ATCC BAA-1885 / DSM 22778 / Grapes)</name>
    <dbReference type="NCBI Taxonomy" id="158190"/>
    <lineage>
        <taxon>Bacteria</taxon>
        <taxon>Pseudomonadati</taxon>
        <taxon>Spirochaetota</taxon>
        <taxon>Spirochaetia</taxon>
        <taxon>Spirochaetales</taxon>
        <taxon>Sphaerochaetaceae</taxon>
        <taxon>Sphaerochaeta</taxon>
    </lineage>
</organism>
<keyword evidence="4" id="KW-0269">Exonuclease</keyword>
<dbReference type="PANTHER" id="PTHR11203:SF37">
    <property type="entry name" value="INTEGRATOR COMPLEX SUBUNIT 11"/>
    <property type="match status" value="1"/>
</dbReference>
<dbReference type="InterPro" id="IPR050698">
    <property type="entry name" value="MBL"/>
</dbReference>
<reference evidence="4 5" key="1">
    <citation type="submission" date="2011-11" db="EMBL/GenBank/DDBJ databases">
        <title>Complete sequence of Spirochaeta sp. grapes.</title>
        <authorList>
            <consortium name="US DOE Joint Genome Institute"/>
            <person name="Lucas S."/>
            <person name="Han J."/>
            <person name="Lapidus A."/>
            <person name="Cheng J.-F."/>
            <person name="Goodwin L."/>
            <person name="Pitluck S."/>
            <person name="Peters L."/>
            <person name="Ovchinnikova G."/>
            <person name="Munk A.C."/>
            <person name="Detter J.C."/>
            <person name="Han C."/>
            <person name="Tapia R."/>
            <person name="Land M."/>
            <person name="Hauser L."/>
            <person name="Kyrpides N."/>
            <person name="Ivanova N."/>
            <person name="Pagani I."/>
            <person name="Ritalahtilisa K."/>
            <person name="Loeffler F."/>
            <person name="Woyke T."/>
        </authorList>
    </citation>
    <scope>NUCLEOTIDE SEQUENCE [LARGE SCALE GENOMIC DNA]</scope>
    <source>
        <strain evidence="5">ATCC BAA-1885 / DSM 22778 / Grapes</strain>
    </source>
</reference>